<sequence>MTHRSILIKLFVVMIEIRMTNIFSDQARAAPGKLVSRAKKSPLQ</sequence>
<dbReference type="PATRIC" id="fig|1349767.4.peg.3824"/>
<protein>
    <submittedName>
        <fullName evidence="1">Uncharacterized protein</fullName>
    </submittedName>
</protein>
<evidence type="ECO:0000313" key="1">
    <source>
        <dbReference type="EMBL" id="CDG82696.1"/>
    </source>
</evidence>
<organism evidence="1 2">
    <name type="scientific">Janthinobacterium agaricidamnosum NBRC 102515 = DSM 9628</name>
    <dbReference type="NCBI Taxonomy" id="1349767"/>
    <lineage>
        <taxon>Bacteria</taxon>
        <taxon>Pseudomonadati</taxon>
        <taxon>Pseudomonadota</taxon>
        <taxon>Betaproteobacteria</taxon>
        <taxon>Burkholderiales</taxon>
        <taxon>Oxalobacteraceae</taxon>
        <taxon>Janthinobacterium</taxon>
    </lineage>
</organism>
<proteinExistence type="predicted"/>
<gene>
    <name evidence="1" type="ORF">GJA_2061</name>
</gene>
<dbReference type="KEGG" id="jag:GJA_2061"/>
<dbReference type="STRING" id="1349767.GJA_2061"/>
<accession>W0V489</accession>
<reference evidence="1 2" key="1">
    <citation type="journal article" date="2015" name="Genome Announc.">
        <title>Genome Sequence of Mushroom Soft-Rot Pathogen Janthinobacterium agaricidamnosum.</title>
        <authorList>
            <person name="Graupner K."/>
            <person name="Lackner G."/>
            <person name="Hertweck C."/>
        </authorList>
    </citation>
    <scope>NUCLEOTIDE SEQUENCE [LARGE SCALE GENOMIC DNA]</scope>
    <source>
        <strain evidence="2">NBRC 102515 / DSM 9628</strain>
    </source>
</reference>
<dbReference type="Proteomes" id="UP000027604">
    <property type="component" value="Chromosome I"/>
</dbReference>
<dbReference type="AlphaFoldDB" id="W0V489"/>
<name>W0V489_9BURK</name>
<keyword evidence="2" id="KW-1185">Reference proteome</keyword>
<dbReference type="EMBL" id="HG322949">
    <property type="protein sequence ID" value="CDG82696.1"/>
    <property type="molecule type" value="Genomic_DNA"/>
</dbReference>
<dbReference type="HOGENOM" id="CLU_3217313_0_0_4"/>
<evidence type="ECO:0000313" key="2">
    <source>
        <dbReference type="Proteomes" id="UP000027604"/>
    </source>
</evidence>